<reference evidence="10" key="1">
    <citation type="journal article" date="2014" name="Proc. Natl. Acad. Sci. U.S.A.">
        <title>Extensive sampling of basidiomycete genomes demonstrates inadequacy of the white-rot/brown-rot paradigm for wood decay fungi.</title>
        <authorList>
            <person name="Riley R."/>
            <person name="Salamov A.A."/>
            <person name="Brown D.W."/>
            <person name="Nagy L.G."/>
            <person name="Floudas D."/>
            <person name="Held B.W."/>
            <person name="Levasseur A."/>
            <person name="Lombard V."/>
            <person name="Morin E."/>
            <person name="Otillar R."/>
            <person name="Lindquist E.A."/>
            <person name="Sun H."/>
            <person name="LaButti K.M."/>
            <person name="Schmutz J."/>
            <person name="Jabbour D."/>
            <person name="Luo H."/>
            <person name="Baker S.E."/>
            <person name="Pisabarro A.G."/>
            <person name="Walton J.D."/>
            <person name="Blanchette R.A."/>
            <person name="Henrissat B."/>
            <person name="Martin F."/>
            <person name="Cullen D."/>
            <person name="Hibbett D.S."/>
            <person name="Grigoriev I.V."/>
        </authorList>
    </citation>
    <scope>NUCLEOTIDE SEQUENCE [LARGE SCALE GENOMIC DNA]</scope>
    <source>
        <strain evidence="10">FD-172 SS1</strain>
    </source>
</reference>
<evidence type="ECO:0000256" key="1">
    <source>
        <dbReference type="ARBA" id="ARBA00001947"/>
    </source>
</evidence>
<evidence type="ECO:0000256" key="2">
    <source>
        <dbReference type="ARBA" id="ARBA00005634"/>
    </source>
</evidence>
<dbReference type="GO" id="GO:0006508">
    <property type="term" value="P:proteolysis"/>
    <property type="evidence" value="ECO:0007669"/>
    <property type="project" value="UniProtKB-KW"/>
</dbReference>
<dbReference type="STRING" id="930990.A0A067LSW6"/>
<keyword evidence="6 7" id="KW-0862">Zinc</keyword>
<evidence type="ECO:0000256" key="3">
    <source>
        <dbReference type="ARBA" id="ARBA00022670"/>
    </source>
</evidence>
<dbReference type="PANTHER" id="PTHR12147:SF26">
    <property type="entry name" value="PEPTIDASE M28 DOMAIN-CONTAINING PROTEIN"/>
    <property type="match status" value="1"/>
</dbReference>
<dbReference type="HOGENOM" id="CLU_025286_0_0_1"/>
<dbReference type="InterPro" id="IPR007484">
    <property type="entry name" value="Peptidase_M28"/>
</dbReference>
<keyword evidence="3 7" id="KW-0645">Protease</keyword>
<dbReference type="AlphaFoldDB" id="A0A067LSW6"/>
<evidence type="ECO:0000313" key="10">
    <source>
        <dbReference type="Proteomes" id="UP000027195"/>
    </source>
</evidence>
<feature type="signal peptide" evidence="7">
    <location>
        <begin position="1"/>
        <end position="18"/>
    </location>
</feature>
<dbReference type="GO" id="GO:0008235">
    <property type="term" value="F:metalloexopeptidase activity"/>
    <property type="evidence" value="ECO:0007669"/>
    <property type="project" value="InterPro"/>
</dbReference>
<dbReference type="Pfam" id="PF04389">
    <property type="entry name" value="Peptidase_M28"/>
    <property type="match status" value="1"/>
</dbReference>
<dbReference type="InParanoid" id="A0A067LSW6"/>
<keyword evidence="10" id="KW-1185">Reference proteome</keyword>
<comment type="similarity">
    <text evidence="2">Belongs to the peptidase M28 family. M28B subfamily.</text>
</comment>
<gene>
    <name evidence="9" type="ORF">BOTBODRAFT_39668</name>
</gene>
<sequence>MMKTASLLLLLLAAEAYAYPSNYVLVTQSTATERSECLSTSYFGSYGRPVPHKVYFPAESCYGLATSLLESGAVLYLSDDDRESRTLLWVQEAGVDDSARGDALSFSAELDRLAQLTLRDAHLQDETTSLGAEQVIMSSGSSTTSPAVNVIYRDSANALISVPSHALPYIDALLPRLFVPIALPFSPLPQGSTPVPSDAVHRVQKLLTGLRFSPIIASIIDSLSINQMKRDIRWLTGEDGEGPLSRHSFSRGALEAADWIQRQFEKTGARCEQKPFLQGFAPNVVCRYPSSGKDDSLVVLSAHYDSRGSFGSTRAPGGDDDGSGVIHLLAIARSIFENKVTFKSNVELIAFAGEEQGLLGSRAYAKELKAADTNVTLMIQADMLAYHSPSEPAQVGFPDIIGLPEATYLVGNITNIYSPELTVGYTPACCSDHQSFHEVGYPSTWVFERAGSILDPMYHNSGDISNRTGYDFKQVQSIAKATFATLLEVAGFEIEEEDRQ</sequence>
<feature type="chain" id="PRO_5005103505" description="Peptide hydrolase" evidence="7">
    <location>
        <begin position="19"/>
        <end position="500"/>
    </location>
</feature>
<dbReference type="Proteomes" id="UP000027195">
    <property type="component" value="Unassembled WGS sequence"/>
</dbReference>
<proteinExistence type="inferred from homology"/>
<dbReference type="EC" id="3.4.-.-" evidence="7"/>
<evidence type="ECO:0000256" key="4">
    <source>
        <dbReference type="ARBA" id="ARBA00022723"/>
    </source>
</evidence>
<dbReference type="Gene3D" id="3.40.630.10">
    <property type="entry name" value="Zn peptidases"/>
    <property type="match status" value="1"/>
</dbReference>
<organism evidence="9 10">
    <name type="scientific">Botryobasidium botryosum (strain FD-172 SS1)</name>
    <dbReference type="NCBI Taxonomy" id="930990"/>
    <lineage>
        <taxon>Eukaryota</taxon>
        <taxon>Fungi</taxon>
        <taxon>Dikarya</taxon>
        <taxon>Basidiomycota</taxon>
        <taxon>Agaricomycotina</taxon>
        <taxon>Agaricomycetes</taxon>
        <taxon>Cantharellales</taxon>
        <taxon>Botryobasidiaceae</taxon>
        <taxon>Botryobasidium</taxon>
    </lineage>
</organism>
<name>A0A067LSW6_BOTB1</name>
<dbReference type="EMBL" id="KL198141">
    <property type="protein sequence ID" value="KDQ06328.1"/>
    <property type="molecule type" value="Genomic_DNA"/>
</dbReference>
<evidence type="ECO:0000313" key="9">
    <source>
        <dbReference type="EMBL" id="KDQ06328.1"/>
    </source>
</evidence>
<keyword evidence="7" id="KW-0732">Signal</keyword>
<evidence type="ECO:0000259" key="8">
    <source>
        <dbReference type="Pfam" id="PF04389"/>
    </source>
</evidence>
<keyword evidence="5 7" id="KW-0378">Hydrolase</keyword>
<evidence type="ECO:0000256" key="7">
    <source>
        <dbReference type="RuleBase" id="RU361240"/>
    </source>
</evidence>
<accession>A0A067LSW6</accession>
<dbReference type="PANTHER" id="PTHR12147">
    <property type="entry name" value="METALLOPEPTIDASE M28 FAMILY MEMBER"/>
    <property type="match status" value="1"/>
</dbReference>
<feature type="domain" description="Peptidase M28" evidence="8">
    <location>
        <begin position="283"/>
        <end position="467"/>
    </location>
</feature>
<evidence type="ECO:0000256" key="6">
    <source>
        <dbReference type="ARBA" id="ARBA00022833"/>
    </source>
</evidence>
<dbReference type="GO" id="GO:0046872">
    <property type="term" value="F:metal ion binding"/>
    <property type="evidence" value="ECO:0007669"/>
    <property type="project" value="UniProtKB-KW"/>
</dbReference>
<dbReference type="OrthoDB" id="10013407at2759"/>
<evidence type="ECO:0000256" key="5">
    <source>
        <dbReference type="ARBA" id="ARBA00022801"/>
    </source>
</evidence>
<protein>
    <recommendedName>
        <fullName evidence="7">Peptide hydrolase</fullName>
        <ecNumber evidence="7">3.4.-.-</ecNumber>
    </recommendedName>
</protein>
<dbReference type="SUPFAM" id="SSF53187">
    <property type="entry name" value="Zn-dependent exopeptidases"/>
    <property type="match status" value="1"/>
</dbReference>
<keyword evidence="4 7" id="KW-0479">Metal-binding</keyword>
<comment type="cofactor">
    <cofactor evidence="1">
        <name>Zn(2+)</name>
        <dbReference type="ChEBI" id="CHEBI:29105"/>
    </cofactor>
</comment>
<dbReference type="InterPro" id="IPR045175">
    <property type="entry name" value="M28_fam"/>
</dbReference>